<dbReference type="EnsemblPlants" id="KQK91690">
    <property type="protein sequence ID" value="KQK91690"/>
    <property type="gene ID" value="SETIT_040683mg"/>
</dbReference>
<name>K4AP35_SETIT</name>
<protein>
    <submittedName>
        <fullName evidence="1">Uncharacterized protein</fullName>
    </submittedName>
</protein>
<proteinExistence type="predicted"/>
<accession>K4AP35</accession>
<keyword evidence="2" id="KW-1185">Reference proteome</keyword>
<evidence type="ECO:0000313" key="2">
    <source>
        <dbReference type="Proteomes" id="UP000004995"/>
    </source>
</evidence>
<dbReference type="Proteomes" id="UP000004995">
    <property type="component" value="Unassembled WGS sequence"/>
</dbReference>
<reference evidence="1" key="2">
    <citation type="submission" date="2018-08" db="UniProtKB">
        <authorList>
            <consortium name="EnsemblPlants"/>
        </authorList>
    </citation>
    <scope>IDENTIFICATION</scope>
    <source>
        <strain evidence="1">Yugu1</strain>
    </source>
</reference>
<organism evidence="1 2">
    <name type="scientific">Setaria italica</name>
    <name type="common">Foxtail millet</name>
    <name type="synonym">Panicum italicum</name>
    <dbReference type="NCBI Taxonomy" id="4555"/>
    <lineage>
        <taxon>Eukaryota</taxon>
        <taxon>Viridiplantae</taxon>
        <taxon>Streptophyta</taxon>
        <taxon>Embryophyta</taxon>
        <taxon>Tracheophyta</taxon>
        <taxon>Spermatophyta</taxon>
        <taxon>Magnoliopsida</taxon>
        <taxon>Liliopsida</taxon>
        <taxon>Poales</taxon>
        <taxon>Poaceae</taxon>
        <taxon>PACMAD clade</taxon>
        <taxon>Panicoideae</taxon>
        <taxon>Panicodae</taxon>
        <taxon>Paniceae</taxon>
        <taxon>Cenchrinae</taxon>
        <taxon>Setaria</taxon>
    </lineage>
</organism>
<dbReference type="Gramene" id="KQK91690">
    <property type="protein sequence ID" value="KQK91690"/>
    <property type="gene ID" value="SETIT_040683mg"/>
</dbReference>
<evidence type="ECO:0000313" key="1">
    <source>
        <dbReference type="EnsemblPlants" id="KQK91690"/>
    </source>
</evidence>
<dbReference type="AlphaFoldDB" id="K4AP35"/>
<dbReference type="InParanoid" id="K4AP35"/>
<reference evidence="2" key="1">
    <citation type="journal article" date="2012" name="Nat. Biotechnol.">
        <title>Reference genome sequence of the model plant Setaria.</title>
        <authorList>
            <person name="Bennetzen J.L."/>
            <person name="Schmutz J."/>
            <person name="Wang H."/>
            <person name="Percifield R."/>
            <person name="Hawkins J."/>
            <person name="Pontaroli A.C."/>
            <person name="Estep M."/>
            <person name="Feng L."/>
            <person name="Vaughn J.N."/>
            <person name="Grimwood J."/>
            <person name="Jenkins J."/>
            <person name="Barry K."/>
            <person name="Lindquist E."/>
            <person name="Hellsten U."/>
            <person name="Deshpande S."/>
            <person name="Wang X."/>
            <person name="Wu X."/>
            <person name="Mitros T."/>
            <person name="Triplett J."/>
            <person name="Yang X."/>
            <person name="Ye C.Y."/>
            <person name="Mauro-Herrera M."/>
            <person name="Wang L."/>
            <person name="Li P."/>
            <person name="Sharma M."/>
            <person name="Sharma R."/>
            <person name="Ronald P.C."/>
            <person name="Panaud O."/>
            <person name="Kellogg E.A."/>
            <person name="Brutnell T.P."/>
            <person name="Doust A.N."/>
            <person name="Tuskan G.A."/>
            <person name="Rokhsar D."/>
            <person name="Devos K.M."/>
        </authorList>
    </citation>
    <scope>NUCLEOTIDE SEQUENCE [LARGE SCALE GENOMIC DNA]</scope>
    <source>
        <strain evidence="2">cv. Yugu1</strain>
    </source>
</reference>
<sequence>MASGQNLCSKCLKPSGLLQALQKSHVMSETIKYDLLVHHLLHFQI</sequence>
<dbReference type="HOGENOM" id="CLU_3208604_0_0_1"/>
<dbReference type="EMBL" id="AGNK02006055">
    <property type="status" value="NOT_ANNOTATED_CDS"/>
    <property type="molecule type" value="Genomic_DNA"/>
</dbReference>